<dbReference type="AlphaFoldDB" id="A0A6C0HAU0"/>
<evidence type="ECO:0000313" key="1">
    <source>
        <dbReference type="EMBL" id="QHT77527.1"/>
    </source>
</evidence>
<sequence>MEGKKPNVIIQTSGTKTGSTILVNMLYGFIIKNEPVRFLLSVDNIPRYLLNYNTNIFKFHNLDIDEFIQKHSDKYNLYFVCSERGDKVIDKKYHNYKNVLIFNYDELLETETYSVEDIVNNTYNKLRSFLPDDIELNKQDAVERIQKMNTLYEEIKDRHYSYADDFFQLHGSHRTTAYK</sequence>
<name>A0A6C0HAU0_9ZZZZ</name>
<protein>
    <recommendedName>
        <fullName evidence="2">Sulfotransferase domain-containing protein</fullName>
    </recommendedName>
</protein>
<dbReference type="EMBL" id="MN739918">
    <property type="protein sequence ID" value="QHT77527.1"/>
    <property type="molecule type" value="Genomic_DNA"/>
</dbReference>
<proteinExistence type="predicted"/>
<organism evidence="1">
    <name type="scientific">viral metagenome</name>
    <dbReference type="NCBI Taxonomy" id="1070528"/>
    <lineage>
        <taxon>unclassified sequences</taxon>
        <taxon>metagenomes</taxon>
        <taxon>organismal metagenomes</taxon>
    </lineage>
</organism>
<evidence type="ECO:0008006" key="2">
    <source>
        <dbReference type="Google" id="ProtNLM"/>
    </source>
</evidence>
<reference evidence="1" key="1">
    <citation type="journal article" date="2020" name="Nature">
        <title>Giant virus diversity and host interactions through global metagenomics.</title>
        <authorList>
            <person name="Schulz F."/>
            <person name="Roux S."/>
            <person name="Paez-Espino D."/>
            <person name="Jungbluth S."/>
            <person name="Walsh D.A."/>
            <person name="Denef V.J."/>
            <person name="McMahon K.D."/>
            <person name="Konstantinidis K.T."/>
            <person name="Eloe-Fadrosh E.A."/>
            <person name="Kyrpides N.C."/>
            <person name="Woyke T."/>
        </authorList>
    </citation>
    <scope>NUCLEOTIDE SEQUENCE</scope>
    <source>
        <strain evidence="1">GVMAG-M-3300023179-86</strain>
    </source>
</reference>
<accession>A0A6C0HAU0</accession>